<name>A0A2N9FM53_FAGSY</name>
<dbReference type="EMBL" id="OIVN01001260">
    <property type="protein sequence ID" value="SPC91876.1"/>
    <property type="molecule type" value="Genomic_DNA"/>
</dbReference>
<sequence>MRGAVRSRASCGTATWQSYPSTPAAPRILPRFPCAYPFLTRFSEGSFGVRTRELWLPEVGVSELFLCTFPDEDSGQTGDAIGEPRVPRRSWSHYLSNAPGLADQLVASRKDSAREGGSPDVGFSTFLVPSESLRCLLLQGSGFAEIRAWTCEIWPREQRPPGVFLVRLRAVFRSGFRLDPDKILAIREFHVVHECVFFPTCPGLADQLVASQEDSARKRGNVGGKIPEISAQPYFVGLFSRACFDHNFLVSRPFLARKVSNRSSHHVPQNGQGVVSSIQFLVWSTVRSNLGQTWSTLVKLGRIWSKLSKLLEMYPGLHFKGFWARWVLVGLETARSNLGQTSVNPSQTWSTLVKLGQTLGNVSRTFFLGVFDVAKCRQIMLARIRAVPFCVPAPEKILVGWMFTRLAFTRALTGADDHAHFILPKEVERVLDHRGSTCTPPSISTGVKGEGWILVFHVLDIKGFVVEPVPAQPHLSPSSTQKYNECLNPLSPQWSRQAVDTGGKSDL</sequence>
<dbReference type="AlphaFoldDB" id="A0A2N9FM53"/>
<gene>
    <name evidence="1" type="ORF">FSB_LOCUS19758</name>
</gene>
<reference evidence="1" key="1">
    <citation type="submission" date="2018-02" db="EMBL/GenBank/DDBJ databases">
        <authorList>
            <person name="Cohen D.B."/>
            <person name="Kent A.D."/>
        </authorList>
    </citation>
    <scope>NUCLEOTIDE SEQUENCE</scope>
</reference>
<accession>A0A2N9FM53</accession>
<evidence type="ECO:0000313" key="1">
    <source>
        <dbReference type="EMBL" id="SPC91876.1"/>
    </source>
</evidence>
<proteinExistence type="predicted"/>
<protein>
    <submittedName>
        <fullName evidence="1">Uncharacterized protein</fullName>
    </submittedName>
</protein>
<organism evidence="1">
    <name type="scientific">Fagus sylvatica</name>
    <name type="common">Beechnut</name>
    <dbReference type="NCBI Taxonomy" id="28930"/>
    <lineage>
        <taxon>Eukaryota</taxon>
        <taxon>Viridiplantae</taxon>
        <taxon>Streptophyta</taxon>
        <taxon>Embryophyta</taxon>
        <taxon>Tracheophyta</taxon>
        <taxon>Spermatophyta</taxon>
        <taxon>Magnoliopsida</taxon>
        <taxon>eudicotyledons</taxon>
        <taxon>Gunneridae</taxon>
        <taxon>Pentapetalae</taxon>
        <taxon>rosids</taxon>
        <taxon>fabids</taxon>
        <taxon>Fagales</taxon>
        <taxon>Fagaceae</taxon>
        <taxon>Fagus</taxon>
    </lineage>
</organism>